<evidence type="ECO:0000313" key="2">
    <source>
        <dbReference type="Proteomes" id="UP000824120"/>
    </source>
</evidence>
<sequence length="66" mass="7613">MEVNMIGLFTEKQKERVILGFILKMLSKNSIIHSQVNQALRTEQFSRVYNLLSVRYGLSDALAKLK</sequence>
<name>A0A9J5Y1E5_SOLCO</name>
<protein>
    <submittedName>
        <fullName evidence="1">Uncharacterized protein</fullName>
    </submittedName>
</protein>
<reference evidence="1 2" key="1">
    <citation type="submission" date="2020-09" db="EMBL/GenBank/DDBJ databases">
        <title>De no assembly of potato wild relative species, Solanum commersonii.</title>
        <authorList>
            <person name="Cho K."/>
        </authorList>
    </citation>
    <scope>NUCLEOTIDE SEQUENCE [LARGE SCALE GENOMIC DNA]</scope>
    <source>
        <strain evidence="1">LZ3.2</strain>
        <tissue evidence="1">Leaf</tissue>
    </source>
</reference>
<dbReference type="AlphaFoldDB" id="A0A9J5Y1E5"/>
<gene>
    <name evidence="1" type="ORF">H5410_043440</name>
</gene>
<comment type="caution">
    <text evidence="1">The sequence shown here is derived from an EMBL/GenBank/DDBJ whole genome shotgun (WGS) entry which is preliminary data.</text>
</comment>
<dbReference type="EMBL" id="JACXVP010000008">
    <property type="protein sequence ID" value="KAG5592926.1"/>
    <property type="molecule type" value="Genomic_DNA"/>
</dbReference>
<dbReference type="Proteomes" id="UP000824120">
    <property type="component" value="Chromosome 8"/>
</dbReference>
<organism evidence="1 2">
    <name type="scientific">Solanum commersonii</name>
    <name type="common">Commerson's wild potato</name>
    <name type="synonym">Commerson's nightshade</name>
    <dbReference type="NCBI Taxonomy" id="4109"/>
    <lineage>
        <taxon>Eukaryota</taxon>
        <taxon>Viridiplantae</taxon>
        <taxon>Streptophyta</taxon>
        <taxon>Embryophyta</taxon>
        <taxon>Tracheophyta</taxon>
        <taxon>Spermatophyta</taxon>
        <taxon>Magnoliopsida</taxon>
        <taxon>eudicotyledons</taxon>
        <taxon>Gunneridae</taxon>
        <taxon>Pentapetalae</taxon>
        <taxon>asterids</taxon>
        <taxon>lamiids</taxon>
        <taxon>Solanales</taxon>
        <taxon>Solanaceae</taxon>
        <taxon>Solanoideae</taxon>
        <taxon>Solaneae</taxon>
        <taxon>Solanum</taxon>
    </lineage>
</organism>
<accession>A0A9J5Y1E5</accession>
<proteinExistence type="predicted"/>
<evidence type="ECO:0000313" key="1">
    <source>
        <dbReference type="EMBL" id="KAG5592926.1"/>
    </source>
</evidence>
<keyword evidence="2" id="KW-1185">Reference proteome</keyword>